<comment type="caution">
    <text evidence="1">The sequence shown here is derived from an EMBL/GenBank/DDBJ whole genome shotgun (WGS) entry which is preliminary data.</text>
</comment>
<reference evidence="1 2" key="1">
    <citation type="submission" date="2019-03" db="EMBL/GenBank/DDBJ databases">
        <title>Single cell metagenomics reveals metabolic interactions within the superorganism composed of flagellate Streblomastix strix and complex community of Bacteroidetes bacteria on its surface.</title>
        <authorList>
            <person name="Treitli S.C."/>
            <person name="Kolisko M."/>
            <person name="Husnik F."/>
            <person name="Keeling P."/>
            <person name="Hampl V."/>
        </authorList>
    </citation>
    <scope>NUCLEOTIDE SEQUENCE [LARGE SCALE GENOMIC DNA]</scope>
    <source>
        <strain evidence="1">ST1C</strain>
    </source>
</reference>
<name>A0A5J4UST9_9EUKA</name>
<dbReference type="Proteomes" id="UP000324800">
    <property type="component" value="Unassembled WGS sequence"/>
</dbReference>
<organism evidence="1 2">
    <name type="scientific">Streblomastix strix</name>
    <dbReference type="NCBI Taxonomy" id="222440"/>
    <lineage>
        <taxon>Eukaryota</taxon>
        <taxon>Metamonada</taxon>
        <taxon>Preaxostyla</taxon>
        <taxon>Oxymonadida</taxon>
        <taxon>Streblomastigidae</taxon>
        <taxon>Streblomastix</taxon>
    </lineage>
</organism>
<evidence type="ECO:0000313" key="2">
    <source>
        <dbReference type="Proteomes" id="UP000324800"/>
    </source>
</evidence>
<accession>A0A5J4UST9</accession>
<dbReference type="AlphaFoldDB" id="A0A5J4UST9"/>
<proteinExistence type="predicted"/>
<evidence type="ECO:0000313" key="1">
    <source>
        <dbReference type="EMBL" id="KAA6373706.1"/>
    </source>
</evidence>
<protein>
    <submittedName>
        <fullName evidence="1">Uncharacterized protein</fullName>
    </submittedName>
</protein>
<gene>
    <name evidence="1" type="ORF">EZS28_030769</name>
</gene>
<sequence>MIEFVKIVLDGYVQTMRSTVTLQHPFVPSFVTFFPRNESQIVGMAPQQSIHLRLLRICTDILDASTKIISPITTTNNQLILLAITSAISLISLVSEEDVYEWNKTLEEVNEQNMNESEGGEMSNNNDRDNRQLISDVDGVCCGVFELLCSIVSRSCITDYWGLFIQPFVSFITQHAHRLQSSYMNRSFHIIQEFFENQLFIQVEHAESVVYIANEVLPRITELASRFAGQPLDQNARSFQPQFPISDSLKLKIQQRIDEKQLKEDTLLNGTQGNIDSAFNPYRFERISEIFGVIYEKIEEAQNELSNRLHSFQNNGETVMFMIGKHISDDVISRFTLIPSEDDPDTLECSIQPLYLNCLDQQGVNQMDIEPSIFSEQISSTQNDSDSNQQYNQCLIRFNFCNQSSIW</sequence>
<dbReference type="EMBL" id="SNRW01012530">
    <property type="protein sequence ID" value="KAA6373706.1"/>
    <property type="molecule type" value="Genomic_DNA"/>
</dbReference>